<dbReference type="OrthoDB" id="9768329at2"/>
<dbReference type="GO" id="GO:0012505">
    <property type="term" value="C:endomembrane system"/>
    <property type="evidence" value="ECO:0007669"/>
    <property type="project" value="UniProtKB-SubCell"/>
</dbReference>
<dbReference type="GO" id="GO:0015990">
    <property type="term" value="P:electron transport coupled proton transport"/>
    <property type="evidence" value="ECO:0007669"/>
    <property type="project" value="TreeGrafter"/>
</dbReference>
<evidence type="ECO:0000256" key="2">
    <source>
        <dbReference type="ARBA" id="ARBA00009025"/>
    </source>
</evidence>
<evidence type="ECO:0000259" key="11">
    <source>
        <dbReference type="Pfam" id="PF00361"/>
    </source>
</evidence>
<comment type="subcellular location">
    <subcellularLocation>
        <location evidence="1">Endomembrane system</location>
        <topology evidence="1">Multi-pass membrane protein</topology>
    </subcellularLocation>
    <subcellularLocation>
        <location evidence="9">Membrane</location>
        <topology evidence="9">Multi-pass membrane protein</topology>
    </subcellularLocation>
</comment>
<evidence type="ECO:0000256" key="5">
    <source>
        <dbReference type="ARBA" id="ARBA00022989"/>
    </source>
</evidence>
<proteinExistence type="inferred from homology"/>
<feature type="transmembrane region" description="Helical" evidence="10">
    <location>
        <begin position="286"/>
        <end position="304"/>
    </location>
</feature>
<dbReference type="InterPro" id="IPR001750">
    <property type="entry name" value="ND/Mrp_TM"/>
</dbReference>
<evidence type="ECO:0000256" key="9">
    <source>
        <dbReference type="RuleBase" id="RU000320"/>
    </source>
</evidence>
<dbReference type="NCBIfam" id="NF004498">
    <property type="entry name" value="PRK05846.1-1"/>
    <property type="match status" value="1"/>
</dbReference>
<dbReference type="GeneID" id="93421693"/>
<accession>A0A379G4U4</accession>
<keyword evidence="12" id="KW-0560">Oxidoreductase</keyword>
<evidence type="ECO:0000256" key="8">
    <source>
        <dbReference type="ARBA" id="ARBA00032798"/>
    </source>
</evidence>
<evidence type="ECO:0000256" key="10">
    <source>
        <dbReference type="SAM" id="Phobius"/>
    </source>
</evidence>
<feature type="domain" description="NADH:quinone oxidoreductase/Mrp antiporter transmembrane" evidence="11">
    <location>
        <begin position="133"/>
        <end position="433"/>
    </location>
</feature>
<gene>
    <name evidence="12" type="primary">nuoM</name>
    <name evidence="12" type="ORF">NCTC12026_02403</name>
</gene>
<feature type="transmembrane region" description="Helical" evidence="10">
    <location>
        <begin position="420"/>
        <end position="440"/>
    </location>
</feature>
<evidence type="ECO:0000256" key="6">
    <source>
        <dbReference type="ARBA" id="ARBA00023136"/>
    </source>
</evidence>
<evidence type="ECO:0000313" key="13">
    <source>
        <dbReference type="Proteomes" id="UP000255129"/>
    </source>
</evidence>
<dbReference type="GO" id="GO:0016020">
    <property type="term" value="C:membrane"/>
    <property type="evidence" value="ECO:0007669"/>
    <property type="project" value="UniProtKB-SubCell"/>
</dbReference>
<evidence type="ECO:0000313" key="12">
    <source>
        <dbReference type="EMBL" id="SUC35998.1"/>
    </source>
</evidence>
<dbReference type="PANTHER" id="PTHR43507:SF1">
    <property type="entry name" value="NADH-UBIQUINONE OXIDOREDUCTASE CHAIN 4"/>
    <property type="match status" value="1"/>
</dbReference>
<feature type="transmembrane region" description="Helical" evidence="10">
    <location>
        <begin position="215"/>
        <end position="235"/>
    </location>
</feature>
<dbReference type="EMBL" id="UGUA01000002">
    <property type="protein sequence ID" value="SUC35998.1"/>
    <property type="molecule type" value="Genomic_DNA"/>
</dbReference>
<comment type="similarity">
    <text evidence="2">Belongs to the complex I subunit 4 family.</text>
</comment>
<feature type="transmembrane region" description="Helical" evidence="10">
    <location>
        <begin position="385"/>
        <end position="408"/>
    </location>
</feature>
<feature type="transmembrane region" description="Helical" evidence="10">
    <location>
        <begin position="461"/>
        <end position="480"/>
    </location>
</feature>
<feature type="transmembrane region" description="Helical" evidence="10">
    <location>
        <begin position="344"/>
        <end position="365"/>
    </location>
</feature>
<dbReference type="AlphaFoldDB" id="A0A379G4U4"/>
<dbReference type="Pfam" id="PF00361">
    <property type="entry name" value="Proton_antipo_M"/>
    <property type="match status" value="1"/>
</dbReference>
<dbReference type="InterPro" id="IPR010227">
    <property type="entry name" value="NADH_Q_OxRdtase_chainM/4"/>
</dbReference>
<dbReference type="PANTHER" id="PTHR43507">
    <property type="entry name" value="NADH-UBIQUINONE OXIDOREDUCTASE CHAIN 4"/>
    <property type="match status" value="1"/>
</dbReference>
<evidence type="ECO:0000256" key="7">
    <source>
        <dbReference type="ARBA" id="ARBA00031584"/>
    </source>
</evidence>
<dbReference type="GO" id="GO:0008137">
    <property type="term" value="F:NADH dehydrogenase (ubiquinone) activity"/>
    <property type="evidence" value="ECO:0007669"/>
    <property type="project" value="InterPro"/>
</dbReference>
<evidence type="ECO:0000256" key="4">
    <source>
        <dbReference type="ARBA" id="ARBA00022692"/>
    </source>
</evidence>
<evidence type="ECO:0000256" key="1">
    <source>
        <dbReference type="ARBA" id="ARBA00004127"/>
    </source>
</evidence>
<reference evidence="12 13" key="1">
    <citation type="submission" date="2018-06" db="EMBL/GenBank/DDBJ databases">
        <authorList>
            <consortium name="Pathogen Informatics"/>
            <person name="Doyle S."/>
        </authorList>
    </citation>
    <scope>NUCLEOTIDE SEQUENCE [LARGE SCALE GENOMIC DNA]</scope>
    <source>
        <strain evidence="12 13">NCTC12026</strain>
    </source>
</reference>
<dbReference type="GO" id="GO:0003954">
    <property type="term" value="F:NADH dehydrogenase activity"/>
    <property type="evidence" value="ECO:0007669"/>
    <property type="project" value="TreeGrafter"/>
</dbReference>
<protein>
    <recommendedName>
        <fullName evidence="3">NADH-quinone oxidoreductase subunit M</fullName>
    </recommendedName>
    <alternativeName>
        <fullName evidence="7">NADH dehydrogenase I subunit M</fullName>
    </alternativeName>
    <alternativeName>
        <fullName evidence="8">NDH-1 subunit M</fullName>
    </alternativeName>
</protein>
<dbReference type="Proteomes" id="UP000255129">
    <property type="component" value="Unassembled WGS sequence"/>
</dbReference>
<keyword evidence="5 10" id="KW-1133">Transmembrane helix</keyword>
<dbReference type="GO" id="GO:0042773">
    <property type="term" value="P:ATP synthesis coupled electron transport"/>
    <property type="evidence" value="ECO:0007669"/>
    <property type="project" value="InterPro"/>
</dbReference>
<dbReference type="InterPro" id="IPR003918">
    <property type="entry name" value="NADH_UbQ_OxRdtase"/>
</dbReference>
<dbReference type="RefSeq" id="WP_006815526.1">
    <property type="nucleotide sequence ID" value="NZ_AP018946.1"/>
</dbReference>
<keyword evidence="6 10" id="KW-0472">Membrane</keyword>
<evidence type="ECO:0000256" key="3">
    <source>
        <dbReference type="ARBA" id="ARBA00019906"/>
    </source>
</evidence>
<feature type="transmembrane region" description="Helical" evidence="10">
    <location>
        <begin position="79"/>
        <end position="100"/>
    </location>
</feature>
<name>A0A379G4U4_9GAMM</name>
<organism evidence="12 13">
    <name type="scientific">Providencia rustigianii</name>
    <dbReference type="NCBI Taxonomy" id="158850"/>
    <lineage>
        <taxon>Bacteria</taxon>
        <taxon>Pseudomonadati</taxon>
        <taxon>Pseudomonadota</taxon>
        <taxon>Gammaproteobacteria</taxon>
        <taxon>Enterobacterales</taxon>
        <taxon>Morganellaceae</taxon>
        <taxon>Providencia</taxon>
    </lineage>
</organism>
<dbReference type="NCBIfam" id="TIGR01972">
    <property type="entry name" value="NDH_I_M"/>
    <property type="match status" value="1"/>
</dbReference>
<keyword evidence="4 9" id="KW-0812">Transmembrane</keyword>
<dbReference type="GO" id="GO:0048039">
    <property type="term" value="F:ubiquinone binding"/>
    <property type="evidence" value="ECO:0007669"/>
    <property type="project" value="TreeGrafter"/>
</dbReference>
<feature type="transmembrane region" description="Helical" evidence="10">
    <location>
        <begin position="174"/>
        <end position="195"/>
    </location>
</feature>
<feature type="transmembrane region" description="Helical" evidence="10">
    <location>
        <begin position="316"/>
        <end position="338"/>
    </location>
</feature>
<sequence>MLLPWLILIPFIGGLLSWQADRFNHRAPRWIALGTMGTTLILAVLLWLQGDYSLVNPQGIPQWQDVYFREWIPALGINFSLAVDGLSLLMVVLTAIMGAFSILSSWSEKQQNQGAYHFNLLWIIAGVMGIFTAVDLFLFFFFWEMMLIPMYFLIANWGHKGTENRQHINAATKFFIYTQVSGLIMLVAIIGLVLVHYKESDVFTFDYNQLLGTESAMSGITGFMLMLGFFIAFAVKMPLVPFHGWMADTQEQSPTAGSVDISGIMLKTAAYGLLRFTLPLFPEASLAFTPVAMTLGVISIFYGAWLAFKQTDIKRLAAYSSLSHMGFVTVAIYATSVLAYQGAVIQMITNGLSGAALIIISGQLYERTQTRDMRMMGGLWKRIKWLPGMSLFFAAATLGMPGTGNFIGEFMILFGSFSQFTLVTCIMVFGVVFASIYALWMMQQTYYGMPKSETELKGLTAREFGVLLVLAALLVIIGFFPQPILDTSAGSMETLYNLYSASMTTQG</sequence>
<feature type="transmembrane region" description="Helical" evidence="10">
    <location>
        <begin position="27"/>
        <end position="48"/>
    </location>
</feature>
<feature type="transmembrane region" description="Helical" evidence="10">
    <location>
        <begin position="120"/>
        <end position="153"/>
    </location>
</feature>
<dbReference type="PRINTS" id="PR01437">
    <property type="entry name" value="NUOXDRDTASE4"/>
</dbReference>